<gene>
    <name evidence="13" type="ORF">YALI1_B04470g</name>
</gene>
<comment type="subcellular location">
    <subcellularLocation>
        <location evidence="1 12">Mitochondrion inner membrane</location>
        <topology evidence="1 12">Multi-pass membrane protein</topology>
    </subcellularLocation>
</comment>
<evidence type="ECO:0000256" key="2">
    <source>
        <dbReference type="ARBA" id="ARBA00006837"/>
    </source>
</evidence>
<dbReference type="Pfam" id="PF08566">
    <property type="entry name" value="Pam17"/>
    <property type="match status" value="1"/>
</dbReference>
<keyword evidence="8 12" id="KW-1133">Transmembrane helix</keyword>
<dbReference type="eggNOG" id="ENOG502S1B1">
    <property type="taxonomic scope" value="Eukaryota"/>
</dbReference>
<keyword evidence="5 12" id="KW-0999">Mitochondrion inner membrane</keyword>
<dbReference type="RefSeq" id="XP_500446.2">
    <property type="nucleotide sequence ID" value="XM_500446.3"/>
</dbReference>
<keyword evidence="11 12" id="KW-0472">Membrane</keyword>
<evidence type="ECO:0000313" key="13">
    <source>
        <dbReference type="EMBL" id="AOW01147.1"/>
    </source>
</evidence>
<dbReference type="GeneID" id="2906790"/>
<protein>
    <recommendedName>
        <fullName evidence="12">Presequence translocated-associated motor subunit PAM17</fullName>
    </recommendedName>
</protein>
<evidence type="ECO:0000256" key="8">
    <source>
        <dbReference type="ARBA" id="ARBA00022989"/>
    </source>
</evidence>
<sequence length="200" mass="22650">MVLKELHSTTQHIHTMSLQMLRSRVALARPTLVRPSVGQMTKRFAGTAPVPLTWERFLLLRTRRRQINFVASIFTGVATSVLAWGFISEAELDLEQQDVFFGLDAFTAAGLGVVAAGFMGSLLGPTIGQLIFKATNSKQWPAFLMKETDFLSHIQKNRVNPRYQSVSNPVPDYYGEKIGSLKDYRRWLRDCAKYNRAREV</sequence>
<evidence type="ECO:0000256" key="9">
    <source>
        <dbReference type="ARBA" id="ARBA00023010"/>
    </source>
</evidence>
<evidence type="ECO:0000256" key="7">
    <source>
        <dbReference type="ARBA" id="ARBA00022946"/>
    </source>
</evidence>
<dbReference type="AlphaFoldDB" id="A0A1D8N694"/>
<dbReference type="VEuPathDB" id="FungiDB:YALI1_B04470g"/>
<proteinExistence type="inferred from homology"/>
<name>A0A1D8N694_YARLL</name>
<dbReference type="GO" id="GO:0001405">
    <property type="term" value="C:PAM complex, Tim23 associated import motor"/>
    <property type="evidence" value="ECO:0007669"/>
    <property type="project" value="UniProtKB-UniRule"/>
</dbReference>
<evidence type="ECO:0000256" key="5">
    <source>
        <dbReference type="ARBA" id="ARBA00022792"/>
    </source>
</evidence>
<keyword evidence="9 12" id="KW-0811">Translocation</keyword>
<reference evidence="13 14" key="1">
    <citation type="journal article" date="2016" name="PLoS ONE">
        <title>Sequence Assembly of Yarrowia lipolytica Strain W29/CLIB89 Shows Transposable Element Diversity.</title>
        <authorList>
            <person name="Magnan C."/>
            <person name="Yu J."/>
            <person name="Chang I."/>
            <person name="Jahn E."/>
            <person name="Kanomata Y."/>
            <person name="Wu J."/>
            <person name="Zeller M."/>
            <person name="Oakes M."/>
            <person name="Baldi P."/>
            <person name="Sandmeyer S."/>
        </authorList>
    </citation>
    <scope>NUCLEOTIDE SEQUENCE [LARGE SCALE GENOMIC DNA]</scope>
    <source>
        <strain evidence="14">CLIB89(W29)</strain>
    </source>
</reference>
<evidence type="ECO:0000256" key="12">
    <source>
        <dbReference type="RuleBase" id="RU367146"/>
    </source>
</evidence>
<organism evidence="13 14">
    <name type="scientific">Yarrowia lipolytica</name>
    <name type="common">Candida lipolytica</name>
    <dbReference type="NCBI Taxonomy" id="4952"/>
    <lineage>
        <taxon>Eukaryota</taxon>
        <taxon>Fungi</taxon>
        <taxon>Dikarya</taxon>
        <taxon>Ascomycota</taxon>
        <taxon>Saccharomycotina</taxon>
        <taxon>Dipodascomycetes</taxon>
        <taxon>Dipodascales</taxon>
        <taxon>Dipodascales incertae sedis</taxon>
        <taxon>Yarrowia</taxon>
    </lineage>
</organism>
<evidence type="ECO:0000256" key="1">
    <source>
        <dbReference type="ARBA" id="ARBA00004448"/>
    </source>
</evidence>
<evidence type="ECO:0000256" key="11">
    <source>
        <dbReference type="ARBA" id="ARBA00023136"/>
    </source>
</evidence>
<dbReference type="PANTHER" id="PTHR28021">
    <property type="entry name" value="PRESEQUENCE TRANSLOCATED-ASSOCIATED MOTOR SUBUNIT PAM17, MITOCHONDRIAL"/>
    <property type="match status" value="1"/>
</dbReference>
<dbReference type="Proteomes" id="UP000182444">
    <property type="component" value="Chromosome 1B"/>
</dbReference>
<comment type="subunit">
    <text evidence="12">Component of the PAM complex.</text>
</comment>
<keyword evidence="7" id="KW-0809">Transit peptide</keyword>
<keyword evidence="3 12" id="KW-0813">Transport</keyword>
<dbReference type="InterPro" id="IPR013875">
    <property type="entry name" value="Pam17"/>
</dbReference>
<evidence type="ECO:0000256" key="10">
    <source>
        <dbReference type="ARBA" id="ARBA00023128"/>
    </source>
</evidence>
<dbReference type="VEuPathDB" id="FungiDB:YALI0_B02992g"/>
<dbReference type="EMBL" id="CP017554">
    <property type="protein sequence ID" value="AOW01147.1"/>
    <property type="molecule type" value="Genomic_DNA"/>
</dbReference>
<feature type="transmembrane region" description="Helical" evidence="12">
    <location>
        <begin position="99"/>
        <end position="123"/>
    </location>
</feature>
<evidence type="ECO:0000256" key="4">
    <source>
        <dbReference type="ARBA" id="ARBA00022692"/>
    </source>
</evidence>
<keyword evidence="4 12" id="KW-0812">Transmembrane</keyword>
<accession>A0A1D8N694</accession>
<dbReference type="KEGG" id="yli:2906790"/>
<evidence type="ECO:0000256" key="6">
    <source>
        <dbReference type="ARBA" id="ARBA00022927"/>
    </source>
</evidence>
<evidence type="ECO:0000256" key="3">
    <source>
        <dbReference type="ARBA" id="ARBA00022448"/>
    </source>
</evidence>
<feature type="transmembrane region" description="Helical" evidence="12">
    <location>
        <begin position="67"/>
        <end position="87"/>
    </location>
</feature>
<comment type="function">
    <text evidence="12">Component of the PAM complex, a complex required for the translocation of transit peptide-containing proteins from the inner membrane into the mitochondrial matrix in an ATP-dependent manner.</text>
</comment>
<dbReference type="PANTHER" id="PTHR28021:SF1">
    <property type="entry name" value="PRESEQUENCE TRANSLOCATED-ASSOCIATED MOTOR SUBUNIT PAM17, MITOCHONDRIAL"/>
    <property type="match status" value="1"/>
</dbReference>
<comment type="similarity">
    <text evidence="2 12">Belongs to the PAM17 family.</text>
</comment>
<evidence type="ECO:0000313" key="14">
    <source>
        <dbReference type="Proteomes" id="UP000182444"/>
    </source>
</evidence>
<keyword evidence="6 12" id="KW-0653">Protein transport</keyword>
<keyword evidence="10 12" id="KW-0496">Mitochondrion</keyword>
<dbReference type="GO" id="GO:0030150">
    <property type="term" value="P:protein import into mitochondrial matrix"/>
    <property type="evidence" value="ECO:0007669"/>
    <property type="project" value="UniProtKB-UniRule"/>
</dbReference>